<dbReference type="PROSITE" id="PS50042">
    <property type="entry name" value="CNMP_BINDING_3"/>
    <property type="match status" value="1"/>
</dbReference>
<dbReference type="InterPro" id="IPR014710">
    <property type="entry name" value="RmlC-like_jellyroll"/>
</dbReference>
<dbReference type="Pfam" id="PF00027">
    <property type="entry name" value="cNMP_binding"/>
    <property type="match status" value="1"/>
</dbReference>
<proteinExistence type="predicted"/>
<dbReference type="GO" id="GO:0005829">
    <property type="term" value="C:cytosol"/>
    <property type="evidence" value="ECO:0007669"/>
    <property type="project" value="TreeGrafter"/>
</dbReference>
<evidence type="ECO:0000256" key="3">
    <source>
        <dbReference type="ARBA" id="ARBA00023163"/>
    </source>
</evidence>
<sequence length="198" mass="23056">MKLDEKLLISFGAEIIRYAAGDFIFEEEASPSYYYQILKGSIKENNYNELGNEFIQNILGDSQSFGDSFLFLNKKYNINAVALSNCEILRLKKDDFFNLIDQHPKISVDTNKCLSQRLYFKTAMIQNLASSIPEKRILGLLDYLKSFHKDDEKFSFQVKLTRQQIADLIGLRVETVIRTAKKLEKVNLLKIEERKIFY</sequence>
<dbReference type="GO" id="GO:0003677">
    <property type="term" value="F:DNA binding"/>
    <property type="evidence" value="ECO:0007669"/>
    <property type="project" value="UniProtKB-KW"/>
</dbReference>
<dbReference type="PANTHER" id="PTHR24567">
    <property type="entry name" value="CRP FAMILY TRANSCRIPTIONAL REGULATORY PROTEIN"/>
    <property type="match status" value="1"/>
</dbReference>
<dbReference type="Pfam" id="PF13545">
    <property type="entry name" value="HTH_Crp_2"/>
    <property type="match status" value="1"/>
</dbReference>
<dbReference type="PROSITE" id="PS51063">
    <property type="entry name" value="HTH_CRP_2"/>
    <property type="match status" value="1"/>
</dbReference>
<dbReference type="AlphaFoldDB" id="A0A2S7KJ35"/>
<evidence type="ECO:0000259" key="5">
    <source>
        <dbReference type="PROSITE" id="PS51063"/>
    </source>
</evidence>
<feature type="domain" description="HTH crp-type" evidence="5">
    <location>
        <begin position="131"/>
        <end position="198"/>
    </location>
</feature>
<keyword evidence="2" id="KW-0238">DNA-binding</keyword>
<evidence type="ECO:0000256" key="2">
    <source>
        <dbReference type="ARBA" id="ARBA00023125"/>
    </source>
</evidence>
<dbReference type="GO" id="GO:0003700">
    <property type="term" value="F:DNA-binding transcription factor activity"/>
    <property type="evidence" value="ECO:0007669"/>
    <property type="project" value="TreeGrafter"/>
</dbReference>
<dbReference type="SUPFAM" id="SSF51206">
    <property type="entry name" value="cAMP-binding domain-like"/>
    <property type="match status" value="1"/>
</dbReference>
<dbReference type="InterPro" id="IPR050397">
    <property type="entry name" value="Env_Response_Regulators"/>
</dbReference>
<protein>
    <submittedName>
        <fullName evidence="6">Crp/Fnr family transcriptional regulator</fullName>
    </submittedName>
</protein>
<keyword evidence="3" id="KW-0804">Transcription</keyword>
<accession>A0A2S7KJ35</accession>
<evidence type="ECO:0000313" key="7">
    <source>
        <dbReference type="Proteomes" id="UP000238314"/>
    </source>
</evidence>
<dbReference type="PRINTS" id="PR00034">
    <property type="entry name" value="HTHCRP"/>
</dbReference>
<dbReference type="EMBL" id="MUGO01000002">
    <property type="protein sequence ID" value="PQA97631.1"/>
    <property type="molecule type" value="Genomic_DNA"/>
</dbReference>
<name>A0A2S7KJ35_9FLAO</name>
<dbReference type="SUPFAM" id="SSF46785">
    <property type="entry name" value="Winged helix' DNA-binding domain"/>
    <property type="match status" value="1"/>
</dbReference>
<evidence type="ECO:0000313" key="6">
    <source>
        <dbReference type="EMBL" id="PQA97631.1"/>
    </source>
</evidence>
<dbReference type="InterPro" id="IPR000595">
    <property type="entry name" value="cNMP-bd_dom"/>
</dbReference>
<feature type="domain" description="Cyclic nucleotide-binding" evidence="4">
    <location>
        <begin position="18"/>
        <end position="100"/>
    </location>
</feature>
<comment type="caution">
    <text evidence="6">The sequence shown here is derived from an EMBL/GenBank/DDBJ whole genome shotgun (WGS) entry which is preliminary data.</text>
</comment>
<gene>
    <name evidence="6" type="ORF">B0A70_02935</name>
</gene>
<dbReference type="InterPro" id="IPR036390">
    <property type="entry name" value="WH_DNA-bd_sf"/>
</dbReference>
<dbReference type="CDD" id="cd00038">
    <property type="entry name" value="CAP_ED"/>
    <property type="match status" value="1"/>
</dbReference>
<organism evidence="6 7">
    <name type="scientific">Chryseobacterium piscicola</name>
    <dbReference type="NCBI Taxonomy" id="551459"/>
    <lineage>
        <taxon>Bacteria</taxon>
        <taxon>Pseudomonadati</taxon>
        <taxon>Bacteroidota</taxon>
        <taxon>Flavobacteriia</taxon>
        <taxon>Flavobacteriales</taxon>
        <taxon>Weeksellaceae</taxon>
        <taxon>Chryseobacterium group</taxon>
        <taxon>Chryseobacterium</taxon>
    </lineage>
</organism>
<reference evidence="6 7" key="1">
    <citation type="submission" date="2016-11" db="EMBL/GenBank/DDBJ databases">
        <title>Whole genomes of Flavobacteriaceae.</title>
        <authorList>
            <person name="Stine C."/>
            <person name="Li C."/>
            <person name="Tadesse D."/>
        </authorList>
    </citation>
    <scope>NUCLEOTIDE SEQUENCE [LARGE SCALE GENOMIC DNA]</scope>
    <source>
        <strain evidence="6 7">DSM 21068</strain>
    </source>
</reference>
<dbReference type="PANTHER" id="PTHR24567:SF26">
    <property type="entry name" value="REGULATORY PROTEIN YEIL"/>
    <property type="match status" value="1"/>
</dbReference>
<evidence type="ECO:0000259" key="4">
    <source>
        <dbReference type="PROSITE" id="PS50042"/>
    </source>
</evidence>
<dbReference type="Gene3D" id="2.60.120.10">
    <property type="entry name" value="Jelly Rolls"/>
    <property type="match status" value="1"/>
</dbReference>
<dbReference type="InterPro" id="IPR012318">
    <property type="entry name" value="HTH_CRP"/>
</dbReference>
<dbReference type="OrthoDB" id="667966at2"/>
<dbReference type="SMART" id="SM00419">
    <property type="entry name" value="HTH_CRP"/>
    <property type="match status" value="1"/>
</dbReference>
<evidence type="ECO:0000256" key="1">
    <source>
        <dbReference type="ARBA" id="ARBA00023015"/>
    </source>
</evidence>
<keyword evidence="7" id="KW-1185">Reference proteome</keyword>
<keyword evidence="1" id="KW-0805">Transcription regulation</keyword>
<dbReference type="RefSeq" id="WP_076450683.1">
    <property type="nucleotide sequence ID" value="NZ_FTOJ01000002.1"/>
</dbReference>
<dbReference type="InterPro" id="IPR018490">
    <property type="entry name" value="cNMP-bd_dom_sf"/>
</dbReference>
<dbReference type="Proteomes" id="UP000238314">
    <property type="component" value="Unassembled WGS sequence"/>
</dbReference>